<keyword evidence="1" id="KW-0812">Transmembrane</keyword>
<feature type="domain" description="DUF58" evidence="2">
    <location>
        <begin position="205"/>
        <end position="305"/>
    </location>
</feature>
<evidence type="ECO:0000313" key="4">
    <source>
        <dbReference type="Proteomes" id="UP001323798"/>
    </source>
</evidence>
<evidence type="ECO:0000313" key="3">
    <source>
        <dbReference type="EMBL" id="WPR88914.1"/>
    </source>
</evidence>
<protein>
    <submittedName>
        <fullName evidence="3">DUF58 domain-containing protein</fullName>
    </submittedName>
</protein>
<organism evidence="3 4">
    <name type="scientific">Microbacterium rhizosphaerae</name>
    <dbReference type="NCBI Taxonomy" id="1678237"/>
    <lineage>
        <taxon>Bacteria</taxon>
        <taxon>Bacillati</taxon>
        <taxon>Actinomycetota</taxon>
        <taxon>Actinomycetes</taxon>
        <taxon>Micrococcales</taxon>
        <taxon>Microbacteriaceae</taxon>
        <taxon>Microbacterium</taxon>
    </lineage>
</organism>
<dbReference type="Pfam" id="PF01882">
    <property type="entry name" value="DUF58"/>
    <property type="match status" value="1"/>
</dbReference>
<accession>A0ABZ0SJ63</accession>
<dbReference type="InterPro" id="IPR002881">
    <property type="entry name" value="DUF58"/>
</dbReference>
<gene>
    <name evidence="3" type="ORF">SM116_14255</name>
</gene>
<dbReference type="Proteomes" id="UP001323798">
    <property type="component" value="Chromosome"/>
</dbReference>
<proteinExistence type="predicted"/>
<keyword evidence="1" id="KW-0472">Membrane</keyword>
<reference evidence="3 4" key="1">
    <citation type="submission" date="2023-11" db="EMBL/GenBank/DDBJ databases">
        <title>Genome sequence of Microbacterium rhizosphaerae KACC 19337.</title>
        <authorList>
            <person name="Choi H."/>
            <person name="Kim S."/>
            <person name="Kim Y."/>
            <person name="Kwon S.-W."/>
            <person name="Heo J."/>
        </authorList>
    </citation>
    <scope>NUCLEOTIDE SEQUENCE [LARGE SCALE GENOMIC DNA]</scope>
    <source>
        <strain evidence="3 4">KACC 19337</strain>
    </source>
</reference>
<dbReference type="PANTHER" id="PTHR34351:SF1">
    <property type="entry name" value="SLR1927 PROTEIN"/>
    <property type="match status" value="1"/>
</dbReference>
<evidence type="ECO:0000256" key="1">
    <source>
        <dbReference type="SAM" id="Phobius"/>
    </source>
</evidence>
<dbReference type="RefSeq" id="WP_320941631.1">
    <property type="nucleotide sequence ID" value="NZ_BAABEU010000005.1"/>
</dbReference>
<keyword evidence="4" id="KW-1185">Reference proteome</keyword>
<evidence type="ECO:0000259" key="2">
    <source>
        <dbReference type="Pfam" id="PF01882"/>
    </source>
</evidence>
<name>A0ABZ0SJ63_9MICO</name>
<feature type="transmembrane region" description="Helical" evidence="1">
    <location>
        <begin position="34"/>
        <end position="54"/>
    </location>
</feature>
<keyword evidence="1" id="KW-1133">Transmembrane helix</keyword>
<dbReference type="EMBL" id="CP139368">
    <property type="protein sequence ID" value="WPR88914.1"/>
    <property type="molecule type" value="Genomic_DNA"/>
</dbReference>
<feature type="transmembrane region" description="Helical" evidence="1">
    <location>
        <begin position="7"/>
        <end position="28"/>
    </location>
</feature>
<sequence length="411" mass="42787">MRKAWPLTARGTGALLLAVICFITAAQLGLIELVYFGVLLIAVDVAGFATLYLVRHSESVTRTLTPDIPSVGGEMRVLVHMDVRSPLPTAAGTWRDALPRGIAGVAHGGLPAIGSGLSGGDRRVEFAYAVTATERGAHPLGPLSVTTSDPFGLARRATTVGTATKVVVAPAIVELPPLWDPAGESGGTTLTTTTQLGQGADNLVARPYVSGDSMRRIHWRATAHRDTLMVRQEEQESTPQATVLLERAAAAWGAGAQRRPGADPAFELAVTAAVSVVARLVRDGYHVAIRDADGTELWDPIAGGDGDEVESLATHFATLTARVEDARRSPLDAATAMITGSGPTVLITGPTGRTTMPAPIGSPALLVGVGLDADGIEDAAAAGWRIVPLPPGDDLVESWVAAYRRVGRVHA</sequence>
<dbReference type="PANTHER" id="PTHR34351">
    <property type="entry name" value="SLR1927 PROTEIN-RELATED"/>
    <property type="match status" value="1"/>
</dbReference>